<accession>A0ABN8LV85</accession>
<gene>
    <name evidence="8" type="ORF">PEVE_00010278</name>
</gene>
<feature type="non-terminal residue" evidence="8">
    <location>
        <position position="1"/>
    </location>
</feature>
<dbReference type="InterPro" id="IPR017850">
    <property type="entry name" value="Alkaline_phosphatase_core_sf"/>
</dbReference>
<keyword evidence="3" id="KW-0479">Metal-binding</keyword>
<evidence type="ECO:0000259" key="7">
    <source>
        <dbReference type="Pfam" id="PF00884"/>
    </source>
</evidence>
<dbReference type="InterPro" id="IPR047115">
    <property type="entry name" value="ARSB"/>
</dbReference>
<keyword evidence="6" id="KW-0325">Glycoprotein</keyword>
<keyword evidence="4" id="KW-0378">Hydrolase</keyword>
<evidence type="ECO:0000256" key="1">
    <source>
        <dbReference type="ARBA" id="ARBA00001913"/>
    </source>
</evidence>
<reference evidence="8 9" key="1">
    <citation type="submission" date="2022-05" db="EMBL/GenBank/DDBJ databases">
        <authorList>
            <consortium name="Genoscope - CEA"/>
            <person name="William W."/>
        </authorList>
    </citation>
    <scope>NUCLEOTIDE SEQUENCE [LARGE SCALE GENOMIC DNA]</scope>
</reference>
<evidence type="ECO:0000313" key="9">
    <source>
        <dbReference type="Proteomes" id="UP001159427"/>
    </source>
</evidence>
<dbReference type="SUPFAM" id="SSF53649">
    <property type="entry name" value="Alkaline phosphatase-like"/>
    <property type="match status" value="3"/>
</dbReference>
<proteinExistence type="inferred from homology"/>
<sequence>AKKPPHILLVVADDLGWSDVGFHGSKIQTPNIDKLASEGVILDNYYVMPICTPTRSALVTGMHPIHTGKFSNCYSCTVTPKQLKFISSSFKGLQHWVLFPQSPYGLPLNFATLPEKLKKSVAKGIQIRVSLLTVISPSTGYATHMIGKWHLGYHKWEYTPTYRGFDTFYGFYNGWGDHYSHEIDNILDLRDNKEAVRDLNGTFATFAFSKRANKVIKAHNSSTPLFLYMAFQNVHAPLQAPKHYSDKYSFIKNEKRRMFAGMVDIMDEAIGNITQAMRDAGYHLHRTQSPYARKNPWYPEYILISYKSAIFMLIDLQAPFCSISFVFCSFLWEDTLMVFTTDNGGWHDHGGFNWPLRGEKFTLWEGGVRGVSFVHGNMLGRKGVKCEGLMHVTDWFPTLVNIAGGTIDHAQAPLDGVNVWNTISKGKSSPRKEILLNIDLKHKQESDELSAITYYEGIALRSGEMKLLMTVPNSSWYKPPELEGNPDHKHYIDWSQGGIKSTPSVTPSTLTVALYNITADPTEHIDLSEKLPEVVKKMKNRVQYYMKESVPPLNKPDDPRATEKALEEADDLGWSNVGFHDSKIKTPNIDKLASEGILNNDLINLPHCLDFICFVCICHSTMSFRRETCVTSRTNGSNVQLAQYNITADPEERHNLNRKLPEELKSLLARVRYHMEGVVPPPAHTFDPKAHAKAVKEGVWCP</sequence>
<dbReference type="PROSITE" id="PS00523">
    <property type="entry name" value="SULFATASE_1"/>
    <property type="match status" value="1"/>
</dbReference>
<dbReference type="CDD" id="cd16029">
    <property type="entry name" value="4-S"/>
    <property type="match status" value="1"/>
</dbReference>
<name>A0ABN8LV85_9CNID</name>
<keyword evidence="5" id="KW-0106">Calcium</keyword>
<dbReference type="Gene3D" id="3.30.1120.10">
    <property type="match status" value="2"/>
</dbReference>
<evidence type="ECO:0000256" key="5">
    <source>
        <dbReference type="ARBA" id="ARBA00022837"/>
    </source>
</evidence>
<evidence type="ECO:0000256" key="6">
    <source>
        <dbReference type="ARBA" id="ARBA00023180"/>
    </source>
</evidence>
<dbReference type="Gene3D" id="3.40.720.10">
    <property type="entry name" value="Alkaline Phosphatase, subunit A"/>
    <property type="match status" value="3"/>
</dbReference>
<evidence type="ECO:0000256" key="4">
    <source>
        <dbReference type="ARBA" id="ARBA00022801"/>
    </source>
</evidence>
<dbReference type="InterPro" id="IPR000917">
    <property type="entry name" value="Sulfatase_N"/>
</dbReference>
<protein>
    <recommendedName>
        <fullName evidence="7">Sulfatase N-terminal domain-containing protein</fullName>
    </recommendedName>
</protein>
<evidence type="ECO:0000313" key="8">
    <source>
        <dbReference type="EMBL" id="CAH3021190.1"/>
    </source>
</evidence>
<dbReference type="PANTHER" id="PTHR10342">
    <property type="entry name" value="ARYLSULFATASE"/>
    <property type="match status" value="1"/>
</dbReference>
<organism evidence="8 9">
    <name type="scientific">Porites evermanni</name>
    <dbReference type="NCBI Taxonomy" id="104178"/>
    <lineage>
        <taxon>Eukaryota</taxon>
        <taxon>Metazoa</taxon>
        <taxon>Cnidaria</taxon>
        <taxon>Anthozoa</taxon>
        <taxon>Hexacorallia</taxon>
        <taxon>Scleractinia</taxon>
        <taxon>Fungiina</taxon>
        <taxon>Poritidae</taxon>
        <taxon>Porites</taxon>
    </lineage>
</organism>
<dbReference type="Pfam" id="PF00884">
    <property type="entry name" value="Sulfatase"/>
    <property type="match status" value="1"/>
</dbReference>
<comment type="cofactor">
    <cofactor evidence="1">
        <name>Ca(2+)</name>
        <dbReference type="ChEBI" id="CHEBI:29108"/>
    </cofactor>
</comment>
<dbReference type="InterPro" id="IPR024607">
    <property type="entry name" value="Sulfatase_CS"/>
</dbReference>
<comment type="similarity">
    <text evidence="2">Belongs to the sulfatase family.</text>
</comment>
<evidence type="ECO:0000256" key="2">
    <source>
        <dbReference type="ARBA" id="ARBA00008779"/>
    </source>
</evidence>
<comment type="caution">
    <text evidence="8">The sequence shown here is derived from an EMBL/GenBank/DDBJ whole genome shotgun (WGS) entry which is preliminary data.</text>
</comment>
<dbReference type="EMBL" id="CALNXI010000172">
    <property type="protein sequence ID" value="CAH3021190.1"/>
    <property type="molecule type" value="Genomic_DNA"/>
</dbReference>
<feature type="domain" description="Sulfatase N-terminal" evidence="7">
    <location>
        <begin position="5"/>
        <end position="281"/>
    </location>
</feature>
<dbReference type="PANTHER" id="PTHR10342:SF274">
    <property type="entry name" value="ARYLSULFATASE B"/>
    <property type="match status" value="1"/>
</dbReference>
<dbReference type="Proteomes" id="UP001159427">
    <property type="component" value="Unassembled WGS sequence"/>
</dbReference>
<keyword evidence="9" id="KW-1185">Reference proteome</keyword>
<evidence type="ECO:0000256" key="3">
    <source>
        <dbReference type="ARBA" id="ARBA00022723"/>
    </source>
</evidence>
<dbReference type="PROSITE" id="PS00149">
    <property type="entry name" value="SULFATASE_2"/>
    <property type="match status" value="1"/>
</dbReference>